<accession>A0A834TJW4</accession>
<organism evidence="1 2">
    <name type="scientific">Senna tora</name>
    <dbReference type="NCBI Taxonomy" id="362788"/>
    <lineage>
        <taxon>Eukaryota</taxon>
        <taxon>Viridiplantae</taxon>
        <taxon>Streptophyta</taxon>
        <taxon>Embryophyta</taxon>
        <taxon>Tracheophyta</taxon>
        <taxon>Spermatophyta</taxon>
        <taxon>Magnoliopsida</taxon>
        <taxon>eudicotyledons</taxon>
        <taxon>Gunneridae</taxon>
        <taxon>Pentapetalae</taxon>
        <taxon>rosids</taxon>
        <taxon>fabids</taxon>
        <taxon>Fabales</taxon>
        <taxon>Fabaceae</taxon>
        <taxon>Caesalpinioideae</taxon>
        <taxon>Cassia clade</taxon>
        <taxon>Senna</taxon>
    </lineage>
</organism>
<proteinExistence type="predicted"/>
<dbReference type="Proteomes" id="UP000634136">
    <property type="component" value="Unassembled WGS sequence"/>
</dbReference>
<name>A0A834TJW4_9FABA</name>
<protein>
    <submittedName>
        <fullName evidence="1">Uncharacterized protein</fullName>
    </submittedName>
</protein>
<evidence type="ECO:0000313" key="2">
    <source>
        <dbReference type="Proteomes" id="UP000634136"/>
    </source>
</evidence>
<dbReference type="EMBL" id="JAAIUW010000007">
    <property type="protein sequence ID" value="KAF7823557.1"/>
    <property type="molecule type" value="Genomic_DNA"/>
</dbReference>
<sequence>MARFSAIVASPKRSNIRDRAAPLPRWFKPERLCIYNQNIPRHSIESCVPYKNHVLALIDTKWIDMQSPNIEEGSQEEIGKRTQEPEELNLRKCTLEFKEENLGLREEN</sequence>
<comment type="caution">
    <text evidence="1">The sequence shown here is derived from an EMBL/GenBank/DDBJ whole genome shotgun (WGS) entry which is preliminary data.</text>
</comment>
<dbReference type="AlphaFoldDB" id="A0A834TJW4"/>
<evidence type="ECO:0000313" key="1">
    <source>
        <dbReference type="EMBL" id="KAF7823557.1"/>
    </source>
</evidence>
<reference evidence="1" key="1">
    <citation type="submission" date="2020-09" db="EMBL/GenBank/DDBJ databases">
        <title>Genome-Enabled Discovery of Anthraquinone Biosynthesis in Senna tora.</title>
        <authorList>
            <person name="Kang S.-H."/>
            <person name="Pandey R.P."/>
            <person name="Lee C.-M."/>
            <person name="Sim J.-S."/>
            <person name="Jeong J.-T."/>
            <person name="Choi B.-S."/>
            <person name="Jung M."/>
            <person name="Ginzburg D."/>
            <person name="Zhao K."/>
            <person name="Won S.Y."/>
            <person name="Oh T.-J."/>
            <person name="Yu Y."/>
            <person name="Kim N.-H."/>
            <person name="Lee O.R."/>
            <person name="Lee T.-H."/>
            <person name="Bashyal P."/>
            <person name="Kim T.-S."/>
            <person name="Lee W.-H."/>
            <person name="Kawkins C."/>
            <person name="Kim C.-K."/>
            <person name="Kim J.S."/>
            <person name="Ahn B.O."/>
            <person name="Rhee S.Y."/>
            <person name="Sohng J.K."/>
        </authorList>
    </citation>
    <scope>NUCLEOTIDE SEQUENCE</scope>
    <source>
        <tissue evidence="1">Leaf</tissue>
    </source>
</reference>
<keyword evidence="2" id="KW-1185">Reference proteome</keyword>
<gene>
    <name evidence="1" type="ORF">G2W53_021701</name>
</gene>